<dbReference type="PANTHER" id="PTHR13166">
    <property type="entry name" value="PROTEIN C6ORF149"/>
    <property type="match status" value="1"/>
</dbReference>
<protein>
    <recommendedName>
        <fullName evidence="2">Complex 1 LYR protein domain-containing protein</fullName>
    </recommendedName>
</protein>
<dbReference type="InterPro" id="IPR008011">
    <property type="entry name" value="Complex1_LYR_dom"/>
</dbReference>
<dbReference type="eggNOG" id="KOG3801">
    <property type="taxonomic scope" value="Eukaryota"/>
</dbReference>
<reference evidence="4" key="1">
    <citation type="submission" date="2011-02" db="EMBL/GenBank/DDBJ databases">
        <title>The Genome Sequence of Capsaspora owczarzaki ATCC 30864.</title>
        <authorList>
            <person name="Russ C."/>
            <person name="Cuomo C."/>
            <person name="Burger G."/>
            <person name="Gray M.W."/>
            <person name="Holland P.W.H."/>
            <person name="King N."/>
            <person name="Lang F.B.F."/>
            <person name="Roger A.J."/>
            <person name="Ruiz-Trillo I."/>
            <person name="Young S.K."/>
            <person name="Zeng Q."/>
            <person name="Gargeya S."/>
            <person name="Alvarado L."/>
            <person name="Berlin A."/>
            <person name="Chapman S.B."/>
            <person name="Chen Z."/>
            <person name="Freedman E."/>
            <person name="Gellesch M."/>
            <person name="Goldberg J."/>
            <person name="Griggs A."/>
            <person name="Gujja S."/>
            <person name="Heilman E."/>
            <person name="Heiman D."/>
            <person name="Howarth C."/>
            <person name="Mehta T."/>
            <person name="Neiman D."/>
            <person name="Pearson M."/>
            <person name="Roberts A."/>
            <person name="Saif S."/>
            <person name="Shea T."/>
            <person name="Shenoy N."/>
            <person name="Sisk P."/>
            <person name="Stolte C."/>
            <person name="Sykes S."/>
            <person name="White J."/>
            <person name="Yandava C."/>
            <person name="Haas B."/>
            <person name="Nusbaum C."/>
            <person name="Birren B."/>
        </authorList>
    </citation>
    <scope>NUCLEOTIDE SEQUENCE</scope>
    <source>
        <strain evidence="4">ATCC 30864</strain>
    </source>
</reference>
<dbReference type="InterPro" id="IPR051522">
    <property type="entry name" value="ISC_assembly_LYR"/>
</dbReference>
<dbReference type="RefSeq" id="XP_004343267.1">
    <property type="nucleotide sequence ID" value="XM_004343217.2"/>
</dbReference>
<name>A0A0D2W075_CAPO3</name>
<dbReference type="Proteomes" id="UP000008743">
    <property type="component" value="Unassembled WGS sequence"/>
</dbReference>
<dbReference type="AlphaFoldDB" id="A0A0D2W075"/>
<dbReference type="PANTHER" id="PTHR13166:SF7">
    <property type="entry name" value="LYR MOTIF-CONTAINING PROTEIN 4"/>
    <property type="match status" value="1"/>
</dbReference>
<dbReference type="GO" id="GO:1990221">
    <property type="term" value="C:L-cysteine desulfurase complex"/>
    <property type="evidence" value="ECO:0007669"/>
    <property type="project" value="TreeGrafter"/>
</dbReference>
<dbReference type="GO" id="GO:0016226">
    <property type="term" value="P:iron-sulfur cluster assembly"/>
    <property type="evidence" value="ECO:0007669"/>
    <property type="project" value="InterPro"/>
</dbReference>
<sequence length="144" mass="15751">MSVAIRCISGRSAGFAMQSPLYASCLASSSSSPSSSSLSSQHTFNTGRRGLASVAAAASPASLPSKRDTLRLYRHLLQTGRKFQDYNYREYSLRFIRDSFHANAGVTNPEQQKALFDKGNASLAMLQRQTTINAMFQHSPLVIE</sequence>
<dbReference type="STRING" id="595528.A0A0D2W075"/>
<gene>
    <name evidence="3" type="ORF">CAOG_007408</name>
</gene>
<keyword evidence="4" id="KW-1185">Reference proteome</keyword>
<dbReference type="OMA" id="TINAMFQ"/>
<dbReference type="OrthoDB" id="275715at2759"/>
<evidence type="ECO:0000259" key="2">
    <source>
        <dbReference type="Pfam" id="PF05347"/>
    </source>
</evidence>
<evidence type="ECO:0000313" key="4">
    <source>
        <dbReference type="Proteomes" id="UP000008743"/>
    </source>
</evidence>
<dbReference type="Pfam" id="PF05347">
    <property type="entry name" value="Complex1_LYR"/>
    <property type="match status" value="1"/>
</dbReference>
<evidence type="ECO:0000313" key="3">
    <source>
        <dbReference type="EMBL" id="KJE97572.1"/>
    </source>
</evidence>
<dbReference type="EMBL" id="KE346374">
    <property type="protein sequence ID" value="KJE97572.1"/>
    <property type="molecule type" value="Genomic_DNA"/>
</dbReference>
<accession>A0A0D2W075</accession>
<dbReference type="InParanoid" id="A0A0D2W075"/>
<evidence type="ECO:0000256" key="1">
    <source>
        <dbReference type="ARBA" id="ARBA00009508"/>
    </source>
</evidence>
<dbReference type="GO" id="GO:0005739">
    <property type="term" value="C:mitochondrion"/>
    <property type="evidence" value="ECO:0007669"/>
    <property type="project" value="TreeGrafter"/>
</dbReference>
<feature type="domain" description="Complex 1 LYR protein" evidence="2">
    <location>
        <begin position="68"/>
        <end position="125"/>
    </location>
</feature>
<dbReference type="InterPro" id="IPR045297">
    <property type="entry name" value="Complex1_LYR_LYRM4"/>
</dbReference>
<dbReference type="FunCoup" id="A0A0D2W075">
    <property type="interactions" value="132"/>
</dbReference>
<dbReference type="CDD" id="cd20264">
    <property type="entry name" value="Complex1_LYR_LYRM4"/>
    <property type="match status" value="1"/>
</dbReference>
<dbReference type="PhylomeDB" id="A0A0D2W075"/>
<organism evidence="3 4">
    <name type="scientific">Capsaspora owczarzaki (strain ATCC 30864)</name>
    <dbReference type="NCBI Taxonomy" id="595528"/>
    <lineage>
        <taxon>Eukaryota</taxon>
        <taxon>Filasterea</taxon>
        <taxon>Capsaspora</taxon>
    </lineage>
</organism>
<proteinExistence type="inferred from homology"/>
<comment type="similarity">
    <text evidence="1">Belongs to the complex I LYR family.</text>
</comment>